<sequence length="148" mass="16868">MNTINVVVFGKIQTIPSIDINHNLITSLVERWITKTHTFHLPFEESIITLENMTLSWVFSLMVLVTIFTSGNLVPMCQYLLEFIPPPNMTSLLNIQNTHVLSLIGSVLMPNTSTNKVHLMYLLLLHVVTYSWGSIVLTCLYRALDHKN</sequence>
<dbReference type="PANTHER" id="PTHR46033:SF8">
    <property type="entry name" value="PROTEIN MAINTENANCE OF MERISTEMS-LIKE"/>
    <property type="match status" value="1"/>
</dbReference>
<feature type="transmembrane region" description="Helical" evidence="1">
    <location>
        <begin position="57"/>
        <end position="81"/>
    </location>
</feature>
<dbReference type="Proteomes" id="UP000000226">
    <property type="component" value="Chromosome 7"/>
</dbReference>
<dbReference type="InterPro" id="IPR044824">
    <property type="entry name" value="MAIN-like"/>
</dbReference>
<dbReference type="GO" id="GO:0010073">
    <property type="term" value="P:meristem maintenance"/>
    <property type="evidence" value="ECO:0007669"/>
    <property type="project" value="InterPro"/>
</dbReference>
<dbReference type="PANTHER" id="PTHR46033">
    <property type="entry name" value="PROTEIN MAIN-LIKE 2"/>
    <property type="match status" value="1"/>
</dbReference>
<dbReference type="EMBL" id="CM002294">
    <property type="protein sequence ID" value="ESW16142.1"/>
    <property type="molecule type" value="Genomic_DNA"/>
</dbReference>
<reference evidence="4" key="1">
    <citation type="journal article" date="2014" name="Nat. Genet.">
        <title>A reference genome for common bean and genome-wide analysis of dual domestications.</title>
        <authorList>
            <person name="Schmutz J."/>
            <person name="McClean P.E."/>
            <person name="Mamidi S."/>
            <person name="Wu G.A."/>
            <person name="Cannon S.B."/>
            <person name="Grimwood J."/>
            <person name="Jenkins J."/>
            <person name="Shu S."/>
            <person name="Song Q."/>
            <person name="Chavarro C."/>
            <person name="Torres-Torres M."/>
            <person name="Geffroy V."/>
            <person name="Moghaddam S.M."/>
            <person name="Gao D."/>
            <person name="Abernathy B."/>
            <person name="Barry K."/>
            <person name="Blair M."/>
            <person name="Brick M.A."/>
            <person name="Chovatia M."/>
            <person name="Gepts P."/>
            <person name="Goodstein D.M."/>
            <person name="Gonzales M."/>
            <person name="Hellsten U."/>
            <person name="Hyten D.L."/>
            <person name="Jia G."/>
            <person name="Kelly J.D."/>
            <person name="Kudrna D."/>
            <person name="Lee R."/>
            <person name="Richard M.M."/>
            <person name="Miklas P.N."/>
            <person name="Osorno J.M."/>
            <person name="Rodrigues J."/>
            <person name="Thareau V."/>
            <person name="Urrea C.A."/>
            <person name="Wang M."/>
            <person name="Yu Y."/>
            <person name="Zhang M."/>
            <person name="Wing R.A."/>
            <person name="Cregan P.B."/>
            <person name="Rokhsar D.S."/>
            <person name="Jackson S.A."/>
        </authorList>
    </citation>
    <scope>NUCLEOTIDE SEQUENCE [LARGE SCALE GENOMIC DNA]</scope>
    <source>
        <strain evidence="4">cv. G19833</strain>
    </source>
</reference>
<evidence type="ECO:0000259" key="2">
    <source>
        <dbReference type="Pfam" id="PF10536"/>
    </source>
</evidence>
<dbReference type="OrthoDB" id="1936739at2759"/>
<keyword evidence="1" id="KW-0472">Membrane</keyword>
<keyword evidence="4" id="KW-1185">Reference proteome</keyword>
<dbReference type="AlphaFoldDB" id="V7BEA3"/>
<feature type="transmembrane region" description="Helical" evidence="1">
    <location>
        <begin position="119"/>
        <end position="144"/>
    </location>
</feature>
<evidence type="ECO:0000313" key="3">
    <source>
        <dbReference type="EMBL" id="ESW16142.1"/>
    </source>
</evidence>
<dbReference type="Pfam" id="PF10536">
    <property type="entry name" value="PMD"/>
    <property type="match status" value="1"/>
</dbReference>
<gene>
    <name evidence="3" type="ORF">PHAVU_007G132800g</name>
</gene>
<evidence type="ECO:0000313" key="4">
    <source>
        <dbReference type="Proteomes" id="UP000000226"/>
    </source>
</evidence>
<evidence type="ECO:0000256" key="1">
    <source>
        <dbReference type="SAM" id="Phobius"/>
    </source>
</evidence>
<accession>V7BEA3</accession>
<dbReference type="InterPro" id="IPR019557">
    <property type="entry name" value="AminoTfrase-like_pln_mobile"/>
</dbReference>
<proteinExistence type="predicted"/>
<dbReference type="OMA" id="WITKTHT"/>
<feature type="domain" description="Aminotransferase-like plant mobile" evidence="2">
    <location>
        <begin position="11"/>
        <end position="145"/>
    </location>
</feature>
<dbReference type="Gramene" id="ESW16142">
    <property type="protein sequence ID" value="ESW16142"/>
    <property type="gene ID" value="PHAVU_007G132800g"/>
</dbReference>
<name>V7BEA3_PHAVU</name>
<organism evidence="3 4">
    <name type="scientific">Phaseolus vulgaris</name>
    <name type="common">Kidney bean</name>
    <name type="synonym">French bean</name>
    <dbReference type="NCBI Taxonomy" id="3885"/>
    <lineage>
        <taxon>Eukaryota</taxon>
        <taxon>Viridiplantae</taxon>
        <taxon>Streptophyta</taxon>
        <taxon>Embryophyta</taxon>
        <taxon>Tracheophyta</taxon>
        <taxon>Spermatophyta</taxon>
        <taxon>Magnoliopsida</taxon>
        <taxon>eudicotyledons</taxon>
        <taxon>Gunneridae</taxon>
        <taxon>Pentapetalae</taxon>
        <taxon>rosids</taxon>
        <taxon>fabids</taxon>
        <taxon>Fabales</taxon>
        <taxon>Fabaceae</taxon>
        <taxon>Papilionoideae</taxon>
        <taxon>50 kb inversion clade</taxon>
        <taxon>NPAAA clade</taxon>
        <taxon>indigoferoid/millettioid clade</taxon>
        <taxon>Phaseoleae</taxon>
        <taxon>Phaseolus</taxon>
    </lineage>
</organism>
<protein>
    <recommendedName>
        <fullName evidence="2">Aminotransferase-like plant mobile domain-containing protein</fullName>
    </recommendedName>
</protein>
<dbReference type="STRING" id="3885.V7BEA3"/>
<keyword evidence="1" id="KW-1133">Transmembrane helix</keyword>
<keyword evidence="1" id="KW-0812">Transmembrane</keyword>